<protein>
    <submittedName>
        <fullName evidence="2">Uncharacterized protein</fullName>
    </submittedName>
</protein>
<evidence type="ECO:0000313" key="2">
    <source>
        <dbReference type="EMBL" id="OGX90813.1"/>
    </source>
</evidence>
<reference evidence="2 3" key="1">
    <citation type="submission" date="2016-08" db="EMBL/GenBank/DDBJ databases">
        <title>Hymenobacter coccineus sp. nov., Hymenobacter lapidarius sp. nov. and Hymenobacter glacialis sp. nov., isolated from Antarctic soil.</title>
        <authorList>
            <person name="Sedlacek I."/>
            <person name="Kralova S."/>
            <person name="Kyrova K."/>
            <person name="Maslanova I."/>
            <person name="Stankova E."/>
            <person name="Vrbovska V."/>
            <person name="Nemec M."/>
            <person name="Bartak M."/>
            <person name="Svec P."/>
            <person name="Busse H.-J."/>
            <person name="Pantucek R."/>
        </authorList>
    </citation>
    <scope>NUCLEOTIDE SEQUENCE [LARGE SCALE GENOMIC DNA]</scope>
    <source>
        <strain evidence="2 3">CCM 8649</strain>
    </source>
</reference>
<evidence type="ECO:0000256" key="1">
    <source>
        <dbReference type="SAM" id="MobiDB-lite"/>
    </source>
</evidence>
<keyword evidence="3" id="KW-1185">Reference proteome</keyword>
<name>A0A1G1TIW1_9BACT</name>
<dbReference type="EMBL" id="MDZA01000111">
    <property type="protein sequence ID" value="OGX90813.1"/>
    <property type="molecule type" value="Genomic_DNA"/>
</dbReference>
<gene>
    <name evidence="2" type="ORF">BEN49_00525</name>
</gene>
<organism evidence="2 3">
    <name type="scientific">Hymenobacter coccineus</name>
    <dbReference type="NCBI Taxonomy" id="1908235"/>
    <lineage>
        <taxon>Bacteria</taxon>
        <taxon>Pseudomonadati</taxon>
        <taxon>Bacteroidota</taxon>
        <taxon>Cytophagia</taxon>
        <taxon>Cytophagales</taxon>
        <taxon>Hymenobacteraceae</taxon>
        <taxon>Hymenobacter</taxon>
    </lineage>
</organism>
<accession>A0A1G1TIW1</accession>
<dbReference type="AlphaFoldDB" id="A0A1G1TIW1"/>
<sequence length="74" mass="7702">MPEAATWPTARNSVTLPARRFTTNWLLLCSEAVAQAKLVPVAVWRPVKSVSTTGRGAGTNTTGSTACGSSAKVL</sequence>
<comment type="caution">
    <text evidence="2">The sequence shown here is derived from an EMBL/GenBank/DDBJ whole genome shotgun (WGS) entry which is preliminary data.</text>
</comment>
<dbReference type="Proteomes" id="UP000177506">
    <property type="component" value="Unassembled WGS sequence"/>
</dbReference>
<evidence type="ECO:0000313" key="3">
    <source>
        <dbReference type="Proteomes" id="UP000177506"/>
    </source>
</evidence>
<proteinExistence type="predicted"/>
<feature type="region of interest" description="Disordered" evidence="1">
    <location>
        <begin position="51"/>
        <end position="74"/>
    </location>
</feature>